<dbReference type="SUPFAM" id="SSF118215">
    <property type="entry name" value="Proton glutamate symport protein"/>
    <property type="match status" value="1"/>
</dbReference>
<gene>
    <name evidence="10" type="primary">SLC1A2</name>
</gene>
<comment type="subcellular location">
    <subcellularLocation>
        <location evidence="1 8">Membrane</location>
        <topology evidence="1 8">Multi-pass membrane protein</topology>
    </subcellularLocation>
</comment>
<dbReference type="Gene3D" id="1.10.3860.10">
    <property type="entry name" value="Sodium:dicarboxylate symporter"/>
    <property type="match status" value="2"/>
</dbReference>
<feature type="transmembrane region" description="Helical" evidence="8">
    <location>
        <begin position="375"/>
        <end position="397"/>
    </location>
</feature>
<proteinExistence type="inferred from homology"/>
<dbReference type="PROSITE" id="PS00713">
    <property type="entry name" value="NA_DICARBOXYL_SYMP_1"/>
    <property type="match status" value="1"/>
</dbReference>
<name>A0A9W3GJ01_CAMBA</name>
<feature type="region of interest" description="Disordered" evidence="9">
    <location>
        <begin position="1"/>
        <end position="32"/>
    </location>
</feature>
<dbReference type="InterPro" id="IPR036458">
    <property type="entry name" value="Na:dicarbo_symporter_sf"/>
</dbReference>
<evidence type="ECO:0000256" key="6">
    <source>
        <dbReference type="ARBA" id="ARBA00023136"/>
    </source>
</evidence>
<reference evidence="10" key="1">
    <citation type="submission" date="2025-08" db="UniProtKB">
        <authorList>
            <consortium name="RefSeq"/>
        </authorList>
    </citation>
    <scope>IDENTIFICATION</scope>
    <source>
        <tissue evidence="10">Blood</tissue>
    </source>
</reference>
<feature type="transmembrane region" description="Helical" evidence="8">
    <location>
        <begin position="89"/>
        <end position="113"/>
    </location>
</feature>
<keyword evidence="6 8" id="KW-0472">Membrane</keyword>
<keyword evidence="3 8" id="KW-0812">Transmembrane</keyword>
<keyword evidence="4 8" id="KW-0769">Symport</keyword>
<evidence type="ECO:0000256" key="5">
    <source>
        <dbReference type="ARBA" id="ARBA00022989"/>
    </source>
</evidence>
<dbReference type="Pfam" id="PF00375">
    <property type="entry name" value="SDF"/>
    <property type="match status" value="2"/>
</dbReference>
<dbReference type="PANTHER" id="PTHR11958:SF93">
    <property type="entry name" value="EXCITATORY AMINO ACID TRANSPORTER 2"/>
    <property type="match status" value="1"/>
</dbReference>
<evidence type="ECO:0000256" key="9">
    <source>
        <dbReference type="SAM" id="MobiDB-lite"/>
    </source>
</evidence>
<dbReference type="PANTHER" id="PTHR11958">
    <property type="entry name" value="SODIUM/DICARBOXYLATE SYMPORTER-RELATED"/>
    <property type="match status" value="1"/>
</dbReference>
<feature type="compositionally biased region" description="Basic and acidic residues" evidence="9">
    <location>
        <begin position="19"/>
        <end position="32"/>
    </location>
</feature>
<sequence>MRSPEDHIRRSANNMPKQVEVRMHDSHLSSEEPKHRHLGLRLCDKLGKNLLLTLTVFGVILGAVCGGLLRLASPIHPDVVMLIAFPGDILMRMLKMLILPLIISSLITGLSGLDAKASGRLGTRAMVYYMSTTIIAAVLGVILVLAIHPGNPKLKKQLGPGKKNDEVSSLDAFLDLIRNLFPENLVQACFQQIQTVTKKVLVAPPTDEDDNATNAVISLLNETVTEAPEETQVVIKKGLEFKDGMNVLGLIGFFIAFGIAMGKMGEQAKLMVEFFNILNEIVMKLVIMIMCAGTLPVTFRCLEENLGIDKRVTRFVLPVGATINMDGTALYEAVAAIFIAQMNGVILDGGQIVTVSLTATLASVGAASIPSAGLVTMLLILTAVGLPTEDISLLVAVDWLLDRMRTSVNVVGDSFGAGIVYHLSKSELDTIDSQHRMHEDIEMTKTQSIYDDMKNHRESNSNQCVYAAHNSVIVDECKVTLATNGKSADGSVEEEPWKREK</sequence>
<evidence type="ECO:0000313" key="10">
    <source>
        <dbReference type="RefSeq" id="XP_045379851.1"/>
    </source>
</evidence>
<comment type="similarity">
    <text evidence="8">Belongs to the dicarboxylate/amino acid:cation symporter (DAACS) (TC 2.A.23) family.</text>
</comment>
<feature type="transmembrane region" description="Helical" evidence="8">
    <location>
        <begin position="50"/>
        <end position="69"/>
    </location>
</feature>
<dbReference type="CTD" id="6506"/>
<evidence type="ECO:0000256" key="1">
    <source>
        <dbReference type="ARBA" id="ARBA00004141"/>
    </source>
</evidence>
<dbReference type="GO" id="GO:0015501">
    <property type="term" value="F:glutamate:sodium symporter activity"/>
    <property type="evidence" value="ECO:0007669"/>
    <property type="project" value="TreeGrafter"/>
</dbReference>
<protein>
    <recommendedName>
        <fullName evidence="8">Amino acid transporter</fullName>
    </recommendedName>
</protein>
<dbReference type="InterPro" id="IPR018107">
    <property type="entry name" value="Na-dicarboxylate_symporter_CS"/>
</dbReference>
<dbReference type="RefSeq" id="XP_045379851.1">
    <property type="nucleotide sequence ID" value="XM_045523895.1"/>
</dbReference>
<feature type="transmembrane region" description="Helical" evidence="8">
    <location>
        <begin position="125"/>
        <end position="147"/>
    </location>
</feature>
<dbReference type="InterPro" id="IPR001991">
    <property type="entry name" value="Na-dicarboxylate_symporter"/>
</dbReference>
<dbReference type="InterPro" id="IPR050746">
    <property type="entry name" value="DAACS"/>
</dbReference>
<evidence type="ECO:0000256" key="8">
    <source>
        <dbReference type="RuleBase" id="RU361216"/>
    </source>
</evidence>
<feature type="transmembrane region" description="Helical" evidence="8">
    <location>
        <begin position="274"/>
        <end position="295"/>
    </location>
</feature>
<dbReference type="GO" id="GO:0005313">
    <property type="term" value="F:L-glutamate transmembrane transporter activity"/>
    <property type="evidence" value="ECO:0007669"/>
    <property type="project" value="TreeGrafter"/>
</dbReference>
<dbReference type="GO" id="GO:0070778">
    <property type="term" value="P:L-aspartate transmembrane transport"/>
    <property type="evidence" value="ECO:0007669"/>
    <property type="project" value="TreeGrafter"/>
</dbReference>
<organism evidence="10">
    <name type="scientific">Camelus bactrianus</name>
    <name type="common">Bactrian camel</name>
    <dbReference type="NCBI Taxonomy" id="9837"/>
    <lineage>
        <taxon>Eukaryota</taxon>
        <taxon>Metazoa</taxon>
        <taxon>Chordata</taxon>
        <taxon>Craniata</taxon>
        <taxon>Vertebrata</taxon>
        <taxon>Euteleostomi</taxon>
        <taxon>Mammalia</taxon>
        <taxon>Eutheria</taxon>
        <taxon>Laurasiatheria</taxon>
        <taxon>Artiodactyla</taxon>
        <taxon>Tylopoda</taxon>
        <taxon>Camelidae</taxon>
        <taxon>Camelus</taxon>
    </lineage>
</organism>
<evidence type="ECO:0000256" key="2">
    <source>
        <dbReference type="ARBA" id="ARBA00022448"/>
    </source>
</evidence>
<keyword evidence="2 8" id="KW-0813">Transport</keyword>
<accession>A0A9W3GJ01</accession>
<evidence type="ECO:0000256" key="3">
    <source>
        <dbReference type="ARBA" id="ARBA00022692"/>
    </source>
</evidence>
<evidence type="ECO:0000256" key="4">
    <source>
        <dbReference type="ARBA" id="ARBA00022847"/>
    </source>
</evidence>
<dbReference type="PRINTS" id="PR00173">
    <property type="entry name" value="EDTRNSPORT"/>
</dbReference>
<dbReference type="PROSITE" id="PS00714">
    <property type="entry name" value="NA_DICARBOXYL_SYMP_2"/>
    <property type="match status" value="1"/>
</dbReference>
<dbReference type="GO" id="GO:0005886">
    <property type="term" value="C:plasma membrane"/>
    <property type="evidence" value="ECO:0007669"/>
    <property type="project" value="TreeGrafter"/>
</dbReference>
<dbReference type="GO" id="GO:0015175">
    <property type="term" value="F:neutral L-amino acid transmembrane transporter activity"/>
    <property type="evidence" value="ECO:0007669"/>
    <property type="project" value="TreeGrafter"/>
</dbReference>
<feature type="transmembrane region" description="Helical" evidence="8">
    <location>
        <begin position="244"/>
        <end position="262"/>
    </location>
</feature>
<evidence type="ECO:0000256" key="7">
    <source>
        <dbReference type="ARBA" id="ARBA00023180"/>
    </source>
</evidence>
<dbReference type="AlphaFoldDB" id="A0A9W3GJ01"/>
<dbReference type="GO" id="GO:0098712">
    <property type="term" value="P:L-glutamate import across plasma membrane"/>
    <property type="evidence" value="ECO:0007669"/>
    <property type="project" value="TreeGrafter"/>
</dbReference>
<keyword evidence="5 8" id="KW-1133">Transmembrane helix</keyword>
<keyword evidence="7" id="KW-0325">Glycoprotein</keyword>